<evidence type="ECO:0000256" key="3">
    <source>
        <dbReference type="ARBA" id="ARBA00023187"/>
    </source>
</evidence>
<organism evidence="6 7">
    <name type="scientific">Gossypium aridum</name>
    <name type="common">American cotton</name>
    <name type="synonym">Erioxylum aridum</name>
    <dbReference type="NCBI Taxonomy" id="34290"/>
    <lineage>
        <taxon>Eukaryota</taxon>
        <taxon>Viridiplantae</taxon>
        <taxon>Streptophyta</taxon>
        <taxon>Embryophyta</taxon>
        <taxon>Tracheophyta</taxon>
        <taxon>Spermatophyta</taxon>
        <taxon>Magnoliopsida</taxon>
        <taxon>eudicotyledons</taxon>
        <taxon>Gunneridae</taxon>
        <taxon>Pentapetalae</taxon>
        <taxon>rosids</taxon>
        <taxon>malvids</taxon>
        <taxon>Malvales</taxon>
        <taxon>Malvaceae</taxon>
        <taxon>Malvoideae</taxon>
        <taxon>Gossypium</taxon>
    </lineage>
</organism>
<dbReference type="InterPro" id="IPR000504">
    <property type="entry name" value="RRM_dom"/>
</dbReference>
<dbReference type="GO" id="GO:0003723">
    <property type="term" value="F:RNA binding"/>
    <property type="evidence" value="ECO:0007669"/>
    <property type="project" value="UniProtKB-UniRule"/>
</dbReference>
<dbReference type="Proteomes" id="UP000593577">
    <property type="component" value="Unassembled WGS sequence"/>
</dbReference>
<protein>
    <recommendedName>
        <fullName evidence="5">RRM domain-containing protein</fullName>
    </recommendedName>
</protein>
<evidence type="ECO:0000256" key="1">
    <source>
        <dbReference type="ARBA" id="ARBA00022664"/>
    </source>
</evidence>
<dbReference type="GO" id="GO:0008380">
    <property type="term" value="P:RNA splicing"/>
    <property type="evidence" value="ECO:0007669"/>
    <property type="project" value="UniProtKB-KW"/>
</dbReference>
<feature type="domain" description="RRM" evidence="5">
    <location>
        <begin position="6"/>
        <end position="83"/>
    </location>
</feature>
<evidence type="ECO:0000256" key="4">
    <source>
        <dbReference type="PROSITE-ProRule" id="PRU00176"/>
    </source>
</evidence>
<dbReference type="PROSITE" id="PS50102">
    <property type="entry name" value="RRM"/>
    <property type="match status" value="1"/>
</dbReference>
<dbReference type="Gene3D" id="3.30.70.330">
    <property type="match status" value="1"/>
</dbReference>
<dbReference type="InterPro" id="IPR012677">
    <property type="entry name" value="Nucleotide-bd_a/b_plait_sf"/>
</dbReference>
<dbReference type="CDD" id="cd00590">
    <property type="entry name" value="RRM_SF"/>
    <property type="match status" value="1"/>
</dbReference>
<name>A0A7J8WRP5_GOSAI</name>
<dbReference type="InterPro" id="IPR035979">
    <property type="entry name" value="RBD_domain_sf"/>
</dbReference>
<evidence type="ECO:0000256" key="2">
    <source>
        <dbReference type="ARBA" id="ARBA00022728"/>
    </source>
</evidence>
<dbReference type="PANTHER" id="PTHR23147">
    <property type="entry name" value="SERINE/ARGININE RICH SPLICING FACTOR"/>
    <property type="match status" value="1"/>
</dbReference>
<comment type="caution">
    <text evidence="6">The sequence shown here is derived from an EMBL/GenBank/DDBJ whole genome shotgun (WGS) entry which is preliminary data.</text>
</comment>
<evidence type="ECO:0000313" key="6">
    <source>
        <dbReference type="EMBL" id="MBA0677344.1"/>
    </source>
</evidence>
<dbReference type="SMART" id="SM00360">
    <property type="entry name" value="RRM"/>
    <property type="match status" value="1"/>
</dbReference>
<dbReference type="SUPFAM" id="SSF56219">
    <property type="entry name" value="DNase I-like"/>
    <property type="match status" value="1"/>
</dbReference>
<dbReference type="GO" id="GO:0005681">
    <property type="term" value="C:spliceosomal complex"/>
    <property type="evidence" value="ECO:0007669"/>
    <property type="project" value="UniProtKB-KW"/>
</dbReference>
<dbReference type="InterPro" id="IPR050907">
    <property type="entry name" value="SRSF"/>
</dbReference>
<keyword evidence="4" id="KW-0694">RNA-binding</keyword>
<keyword evidence="3" id="KW-0508">mRNA splicing</keyword>
<gene>
    <name evidence="6" type="ORF">Goari_018758</name>
</gene>
<reference evidence="6 7" key="1">
    <citation type="journal article" date="2019" name="Genome Biol. Evol.">
        <title>Insights into the evolution of the New World diploid cottons (Gossypium, subgenus Houzingenia) based on genome sequencing.</title>
        <authorList>
            <person name="Grover C.E."/>
            <person name="Arick M.A. 2nd"/>
            <person name="Thrash A."/>
            <person name="Conover J.L."/>
            <person name="Sanders W.S."/>
            <person name="Peterson D.G."/>
            <person name="Frelichowski J.E."/>
            <person name="Scheffler J.A."/>
            <person name="Scheffler B.E."/>
            <person name="Wendel J.F."/>
        </authorList>
    </citation>
    <scope>NUCLEOTIDE SEQUENCE [LARGE SCALE GENOMIC DNA]</scope>
    <source>
        <strain evidence="6">185</strain>
        <tissue evidence="6">Leaf</tissue>
    </source>
</reference>
<keyword evidence="7" id="KW-1185">Reference proteome</keyword>
<dbReference type="AlphaFoldDB" id="A0A7J8WRP5"/>
<dbReference type="GO" id="GO:0006397">
    <property type="term" value="P:mRNA processing"/>
    <property type="evidence" value="ECO:0007669"/>
    <property type="project" value="UniProtKB-KW"/>
</dbReference>
<sequence length="327" mass="37369">MTRKIATVFVLNILPRMKWLGLWKIFEYPGEVVDVFIPWKRNKNGKRFGFVKFSCETDAYKAVNRLNGFKIYGHSLRVNIARYNVGDRYWKKVDQGKKKASNHNQSFKEAKWVIFKCSLNRKDRVSDIISLRCGMEVYEPMEKRIKVGLGTTKKGGGEIEKVLSGTTNLLAADLIPEDAINECCEVGLNSFLEGGWRSIWTYGLWLLKTQSFVVVESEGKSGGLFLIWNVDCFTLDTQRLSNRPILLKSIRIKEGFGCVIVNVYAPCACETEDPINLWENLITRKDELGGVWCEWGDFNATRCREECSGGIGNSVSILAFNHFIEMW</sequence>
<keyword evidence="2" id="KW-0747">Spliceosome</keyword>
<dbReference type="SUPFAM" id="SSF54928">
    <property type="entry name" value="RNA-binding domain, RBD"/>
    <property type="match status" value="1"/>
</dbReference>
<accession>A0A7J8WRP5</accession>
<evidence type="ECO:0000259" key="5">
    <source>
        <dbReference type="PROSITE" id="PS50102"/>
    </source>
</evidence>
<dbReference type="Gene3D" id="3.60.10.10">
    <property type="entry name" value="Endonuclease/exonuclease/phosphatase"/>
    <property type="match status" value="1"/>
</dbReference>
<evidence type="ECO:0000313" key="7">
    <source>
        <dbReference type="Proteomes" id="UP000593577"/>
    </source>
</evidence>
<proteinExistence type="predicted"/>
<keyword evidence="1" id="KW-0507">mRNA processing</keyword>
<dbReference type="Pfam" id="PF00076">
    <property type="entry name" value="RRM_1"/>
    <property type="match status" value="1"/>
</dbReference>
<dbReference type="EMBL" id="JABFAA010000002">
    <property type="protein sequence ID" value="MBA0677344.1"/>
    <property type="molecule type" value="Genomic_DNA"/>
</dbReference>
<dbReference type="InterPro" id="IPR036691">
    <property type="entry name" value="Endo/exonu/phosph_ase_sf"/>
</dbReference>